<organism evidence="10 11">
    <name type="scientific">Symbiodinium necroappetens</name>
    <dbReference type="NCBI Taxonomy" id="1628268"/>
    <lineage>
        <taxon>Eukaryota</taxon>
        <taxon>Sar</taxon>
        <taxon>Alveolata</taxon>
        <taxon>Dinophyceae</taxon>
        <taxon>Suessiales</taxon>
        <taxon>Symbiodiniaceae</taxon>
        <taxon>Symbiodinium</taxon>
    </lineage>
</organism>
<dbReference type="PANTHER" id="PTHR48016">
    <property type="entry name" value="MAP KINASE KINASE KINASE SSK2-RELATED-RELATED"/>
    <property type="match status" value="1"/>
</dbReference>
<evidence type="ECO:0000256" key="1">
    <source>
        <dbReference type="ARBA" id="ARBA00004474"/>
    </source>
</evidence>
<dbReference type="OrthoDB" id="8693905at2759"/>
<comment type="subcellular location">
    <subcellularLocation>
        <location evidence="1">Plastid</location>
    </subcellularLocation>
</comment>
<keyword evidence="11" id="KW-1185">Reference proteome</keyword>
<dbReference type="InterPro" id="IPR000719">
    <property type="entry name" value="Prot_kinase_dom"/>
</dbReference>
<dbReference type="EMBL" id="CAJNJA010020331">
    <property type="protein sequence ID" value="CAE7458196.1"/>
    <property type="molecule type" value="Genomic_DNA"/>
</dbReference>
<dbReference type="Gene3D" id="1.10.510.10">
    <property type="entry name" value="Transferase(Phosphotransferase) domain 1"/>
    <property type="match status" value="1"/>
</dbReference>
<dbReference type="SUPFAM" id="SSF56112">
    <property type="entry name" value="Protein kinase-like (PK-like)"/>
    <property type="match status" value="1"/>
</dbReference>
<keyword evidence="4 7" id="KW-0547">Nucleotide-binding</keyword>
<dbReference type="Pfam" id="PF04755">
    <property type="entry name" value="PAP_fibrillin"/>
    <property type="match status" value="1"/>
</dbReference>
<dbReference type="InterPro" id="IPR017441">
    <property type="entry name" value="Protein_kinase_ATP_BS"/>
</dbReference>
<gene>
    <name evidence="10" type="primary">ANP2</name>
    <name evidence="10" type="ORF">SNEC2469_LOCUS12778</name>
</gene>
<dbReference type="GO" id="GO:0004672">
    <property type="term" value="F:protein kinase activity"/>
    <property type="evidence" value="ECO:0007669"/>
    <property type="project" value="InterPro"/>
</dbReference>
<dbReference type="GO" id="GO:0005524">
    <property type="term" value="F:ATP binding"/>
    <property type="evidence" value="ECO:0007669"/>
    <property type="project" value="UniProtKB-UniRule"/>
</dbReference>
<dbReference type="AlphaFoldDB" id="A0A812S105"/>
<feature type="domain" description="Protein kinase" evidence="9">
    <location>
        <begin position="341"/>
        <end position="613"/>
    </location>
</feature>
<accession>A0A812S105</accession>
<evidence type="ECO:0000313" key="10">
    <source>
        <dbReference type="EMBL" id="CAE7458196.1"/>
    </source>
</evidence>
<feature type="region of interest" description="Disordered" evidence="8">
    <location>
        <begin position="290"/>
        <end position="322"/>
    </location>
</feature>
<feature type="region of interest" description="Disordered" evidence="8">
    <location>
        <begin position="620"/>
        <end position="645"/>
    </location>
</feature>
<reference evidence="10" key="1">
    <citation type="submission" date="2021-02" db="EMBL/GenBank/DDBJ databases">
        <authorList>
            <person name="Dougan E. K."/>
            <person name="Rhodes N."/>
            <person name="Thang M."/>
            <person name="Chan C."/>
        </authorList>
    </citation>
    <scope>NUCLEOTIDE SEQUENCE</scope>
</reference>
<dbReference type="InterPro" id="IPR006843">
    <property type="entry name" value="PAP/fibrillin_dom"/>
</dbReference>
<evidence type="ECO:0000256" key="7">
    <source>
        <dbReference type="PROSITE-ProRule" id="PRU10141"/>
    </source>
</evidence>
<dbReference type="PROSITE" id="PS00107">
    <property type="entry name" value="PROTEIN_KINASE_ATP"/>
    <property type="match status" value="1"/>
</dbReference>
<protein>
    <submittedName>
        <fullName evidence="10">ANP2 protein</fullName>
    </submittedName>
</protein>
<dbReference type="InterPro" id="IPR050538">
    <property type="entry name" value="MAP_kinase_kinase_kinase"/>
</dbReference>
<dbReference type="CDD" id="cd06606">
    <property type="entry name" value="STKc_MAPKKK"/>
    <property type="match status" value="1"/>
</dbReference>
<dbReference type="Pfam" id="PF00069">
    <property type="entry name" value="Pkinase"/>
    <property type="match status" value="1"/>
</dbReference>
<evidence type="ECO:0000256" key="2">
    <source>
        <dbReference type="ARBA" id="ARBA00022640"/>
    </source>
</evidence>
<evidence type="ECO:0000256" key="3">
    <source>
        <dbReference type="ARBA" id="ARBA00022679"/>
    </source>
</evidence>
<comment type="caution">
    <text evidence="10">The sequence shown here is derived from an EMBL/GenBank/DDBJ whole genome shotgun (WGS) entry which is preliminary data.</text>
</comment>
<evidence type="ECO:0000256" key="5">
    <source>
        <dbReference type="ARBA" id="ARBA00022777"/>
    </source>
</evidence>
<keyword evidence="5" id="KW-0418">Kinase</keyword>
<evidence type="ECO:0000259" key="9">
    <source>
        <dbReference type="PROSITE" id="PS50011"/>
    </source>
</evidence>
<dbReference type="InterPro" id="IPR011009">
    <property type="entry name" value="Kinase-like_dom_sf"/>
</dbReference>
<evidence type="ECO:0000313" key="11">
    <source>
        <dbReference type="Proteomes" id="UP000601435"/>
    </source>
</evidence>
<sequence length="645" mass="70213">MWSAGWSFASLTGSMEKLTKDQTLQLESLKQSLLRAVAMEDQAGGNDKQNRSIWVLEFPSRPIAKADAIFRSAAELEETGCRDSAKVPGRWALVFSTQTEPGETQEETPFSAITAALYRVFFRFAPFLAGAQGSSKIEIAGPIFPSLSVGNEQLVDFQAKRVDNRVAIRVGGSGGPKLDLRVKGDLKGSDALDLGVIFTSFSFKLPNLPDIELPLPRPEGRLRTTFCDRSLRISRGGRGGIFVLKRTSYHLNTAPGKQLNPGFTALSATLAMADFVPAVDEVDLPLPPSLPGVAKGGAAENGSTSLSPSPHRDSLSSGRASPSALAYERLDVEEDSRLRAFKQGESLGKGAYGEVFKAMVAGKFMAVKKISLDVSLGQHAVEKEINGLLQEINTLKRLKHKRIVRYQGCIRQDSEEDPALLIFLEYMPSGSIKGVLQKFGPYGIRLVKKYTRQILEGLDFLHTEKIVHRDVKGANILIDAHGDAKLADFGASQNLEALHTLHGTCTTGGVKSIHGSVFWMAPEVMKYRAGRRSDIWSLGCTVIEMITADAPWPNLREHKMPVTEMLRHIVDSDEIPPLPDKIHPDCRSFLERTLNRDHTRRPYADKLLGHRFVVEVTTPAASPGGSAAAASPASVASTVEPVASP</sequence>
<name>A0A812S105_9DINO</name>
<dbReference type="PANTHER" id="PTHR48016:SF56">
    <property type="entry name" value="MAPKK KINASE"/>
    <property type="match status" value="1"/>
</dbReference>
<dbReference type="PROSITE" id="PS00108">
    <property type="entry name" value="PROTEIN_KINASE_ST"/>
    <property type="match status" value="1"/>
</dbReference>
<keyword evidence="6 7" id="KW-0067">ATP-binding</keyword>
<evidence type="ECO:0000256" key="8">
    <source>
        <dbReference type="SAM" id="MobiDB-lite"/>
    </source>
</evidence>
<evidence type="ECO:0000256" key="6">
    <source>
        <dbReference type="ARBA" id="ARBA00022840"/>
    </source>
</evidence>
<evidence type="ECO:0000256" key="4">
    <source>
        <dbReference type="ARBA" id="ARBA00022741"/>
    </source>
</evidence>
<keyword evidence="2" id="KW-0934">Plastid</keyword>
<proteinExistence type="predicted"/>
<keyword evidence="3" id="KW-0808">Transferase</keyword>
<feature type="binding site" evidence="7">
    <location>
        <position position="369"/>
    </location>
    <ligand>
        <name>ATP</name>
        <dbReference type="ChEBI" id="CHEBI:30616"/>
    </ligand>
</feature>
<dbReference type="InterPro" id="IPR008271">
    <property type="entry name" value="Ser/Thr_kinase_AS"/>
</dbReference>
<dbReference type="GO" id="GO:0009536">
    <property type="term" value="C:plastid"/>
    <property type="evidence" value="ECO:0007669"/>
    <property type="project" value="UniProtKB-SubCell"/>
</dbReference>
<dbReference type="Proteomes" id="UP000601435">
    <property type="component" value="Unassembled WGS sequence"/>
</dbReference>
<dbReference type="SMART" id="SM00220">
    <property type="entry name" value="S_TKc"/>
    <property type="match status" value="1"/>
</dbReference>
<dbReference type="PROSITE" id="PS50011">
    <property type="entry name" value="PROTEIN_KINASE_DOM"/>
    <property type="match status" value="1"/>
</dbReference>